<evidence type="ECO:0000256" key="2">
    <source>
        <dbReference type="ARBA" id="ARBA00022801"/>
    </source>
</evidence>
<gene>
    <name evidence="5" type="ORF">O9K51_00998</name>
</gene>
<feature type="domain" description="Carboxylesterase type B" evidence="4">
    <location>
        <begin position="28"/>
        <end position="544"/>
    </location>
</feature>
<dbReference type="SUPFAM" id="SSF53474">
    <property type="entry name" value="alpha/beta-Hydrolases"/>
    <property type="match status" value="1"/>
</dbReference>
<dbReference type="Gene3D" id="3.40.50.1820">
    <property type="entry name" value="alpha/beta hydrolase"/>
    <property type="match status" value="1"/>
</dbReference>
<accession>A0AB34G452</accession>
<evidence type="ECO:0000313" key="6">
    <source>
        <dbReference type="Proteomes" id="UP001163105"/>
    </source>
</evidence>
<dbReference type="Pfam" id="PF00135">
    <property type="entry name" value="COesterase"/>
    <property type="match status" value="1"/>
</dbReference>
<evidence type="ECO:0000313" key="5">
    <source>
        <dbReference type="EMBL" id="KAJ6446227.1"/>
    </source>
</evidence>
<dbReference type="InterPro" id="IPR029058">
    <property type="entry name" value="AB_hydrolase_fold"/>
</dbReference>
<dbReference type="PROSITE" id="PS00122">
    <property type="entry name" value="CARBOXYLESTERASE_B_1"/>
    <property type="match status" value="1"/>
</dbReference>
<comment type="caution">
    <text evidence="5">The sequence shown here is derived from an EMBL/GenBank/DDBJ whole genome shotgun (WGS) entry which is preliminary data.</text>
</comment>
<feature type="chain" id="PRO_5044046871" description="Carboxylic ester hydrolase" evidence="3">
    <location>
        <begin position="20"/>
        <end position="587"/>
    </location>
</feature>
<dbReference type="AlphaFoldDB" id="A0AB34G452"/>
<dbReference type="PROSITE" id="PS51257">
    <property type="entry name" value="PROKAR_LIPOPROTEIN"/>
    <property type="match status" value="1"/>
</dbReference>
<dbReference type="EC" id="3.1.1.-" evidence="3"/>
<dbReference type="EMBL" id="JAQHRD010000001">
    <property type="protein sequence ID" value="KAJ6446227.1"/>
    <property type="molecule type" value="Genomic_DNA"/>
</dbReference>
<evidence type="ECO:0000256" key="1">
    <source>
        <dbReference type="ARBA" id="ARBA00005964"/>
    </source>
</evidence>
<dbReference type="Proteomes" id="UP001163105">
    <property type="component" value="Unassembled WGS sequence"/>
</dbReference>
<dbReference type="InterPro" id="IPR019819">
    <property type="entry name" value="Carboxylesterase_B_CS"/>
</dbReference>
<evidence type="ECO:0000256" key="3">
    <source>
        <dbReference type="RuleBase" id="RU361235"/>
    </source>
</evidence>
<protein>
    <recommendedName>
        <fullName evidence="3">Carboxylic ester hydrolase</fullName>
        <ecNumber evidence="3">3.1.1.-</ecNumber>
    </recommendedName>
</protein>
<evidence type="ECO:0000259" key="4">
    <source>
        <dbReference type="Pfam" id="PF00135"/>
    </source>
</evidence>
<comment type="similarity">
    <text evidence="1 3">Belongs to the type-B carboxylesterase/lipase family.</text>
</comment>
<name>A0AB34G452_9HYPO</name>
<keyword evidence="6" id="KW-1185">Reference proteome</keyword>
<dbReference type="GO" id="GO:0016787">
    <property type="term" value="F:hydrolase activity"/>
    <property type="evidence" value="ECO:0007669"/>
    <property type="project" value="UniProtKB-KW"/>
</dbReference>
<organism evidence="5 6">
    <name type="scientific">Purpureocillium lavendulum</name>
    <dbReference type="NCBI Taxonomy" id="1247861"/>
    <lineage>
        <taxon>Eukaryota</taxon>
        <taxon>Fungi</taxon>
        <taxon>Dikarya</taxon>
        <taxon>Ascomycota</taxon>
        <taxon>Pezizomycotina</taxon>
        <taxon>Sordariomycetes</taxon>
        <taxon>Hypocreomycetidae</taxon>
        <taxon>Hypocreales</taxon>
        <taxon>Ophiocordycipitaceae</taxon>
        <taxon>Purpureocillium</taxon>
    </lineage>
</organism>
<keyword evidence="3" id="KW-0732">Signal</keyword>
<proteinExistence type="inferred from homology"/>
<dbReference type="InterPro" id="IPR002018">
    <property type="entry name" value="CarbesteraseB"/>
</dbReference>
<dbReference type="InterPro" id="IPR019826">
    <property type="entry name" value="Carboxylesterase_B_AS"/>
</dbReference>
<feature type="signal peptide" evidence="3">
    <location>
        <begin position="1"/>
        <end position="19"/>
    </location>
</feature>
<dbReference type="InterPro" id="IPR050309">
    <property type="entry name" value="Type-B_Carboxylest/Lipase"/>
</dbReference>
<reference evidence="5" key="1">
    <citation type="submission" date="2023-01" db="EMBL/GenBank/DDBJ databases">
        <title>The growth and conidiation of Purpureocillium lavendulum are regulated by nitrogen source and histone H3K14 acetylation.</title>
        <authorList>
            <person name="Tang P."/>
            <person name="Han J."/>
            <person name="Zhang C."/>
            <person name="Tang P."/>
            <person name="Qi F."/>
            <person name="Zhang K."/>
            <person name="Liang L."/>
        </authorList>
    </citation>
    <scope>NUCLEOTIDE SEQUENCE</scope>
    <source>
        <strain evidence="5">YMF1.00683</strain>
    </source>
</reference>
<sequence>MKRLSLLLFLCFAFVGCVAVASRSDGLPTVTVKNGTYTGVYSASYHQEFFLGMPYAQVPKRFTAAQGLQKAWAGRHDAKSYPPHCIGYGGDDVGYTLSEDCLYLNVIRPAGLRNTSNLPVAVWIHGGGLYMGGSADRRYNLSFMVDHSMKMGSPIIGVSLNYRLSAFGFLAGREATKGGATNLGFRDQRLALQWVRENIQAFGGSPAKVTVFGESSGAESIAAQVLAYKGRDDGLFRGAIAQSGFGGLLRRYPGGFNDTGLMQATYDRLVGNTSCARLVGTAQSLDCLRDVPFAEINHALNVSKVGPWPPILDGDFFMDFPANQLAEGDFRRVPVLIGTNSDEGTALGNPTAIAGHPVSSNTDLREALKKQLASSQTTKEIDGLVDELMYLYPDIQSVGIPSLETWPHVIQPNDSYAETLGTQYRRVTAIFGDLAMHYTRRRANLAWCKHGLPSFAYRFDVTVNGVSQNIGATHFQEVAFVLLNFGGEGYATNPFGGNDEAYTARAKALAITMATAWVNFINYLDPNGKNGLGFRHGARWPKYDTGAGGGVGQDVVWTLEGGAVEVDDWRAAGIEWMMDHALSVFGN</sequence>
<keyword evidence="2 3" id="KW-0378">Hydrolase</keyword>
<dbReference type="PANTHER" id="PTHR11559">
    <property type="entry name" value="CARBOXYLESTERASE"/>
    <property type="match status" value="1"/>
</dbReference>
<dbReference type="PROSITE" id="PS00941">
    <property type="entry name" value="CARBOXYLESTERASE_B_2"/>
    <property type="match status" value="1"/>
</dbReference>